<gene>
    <name evidence="2" type="ORF">N8I77_013100</name>
</gene>
<evidence type="ECO:0000256" key="1">
    <source>
        <dbReference type="SAM" id="MobiDB-lite"/>
    </source>
</evidence>
<evidence type="ECO:0000313" key="2">
    <source>
        <dbReference type="EMBL" id="KAK2597239.1"/>
    </source>
</evidence>
<keyword evidence="3" id="KW-1185">Reference proteome</keyword>
<proteinExistence type="predicted"/>
<name>A0AAD9S3Q4_PHOAM</name>
<comment type="caution">
    <text evidence="2">The sequence shown here is derived from an EMBL/GenBank/DDBJ whole genome shotgun (WGS) entry which is preliminary data.</text>
</comment>
<protein>
    <submittedName>
        <fullName evidence="2">Uncharacterized protein</fullName>
    </submittedName>
</protein>
<dbReference type="EMBL" id="JAUJFL010000010">
    <property type="protein sequence ID" value="KAK2597239.1"/>
    <property type="molecule type" value="Genomic_DNA"/>
</dbReference>
<dbReference type="AlphaFoldDB" id="A0AAD9S3Q4"/>
<evidence type="ECO:0000313" key="3">
    <source>
        <dbReference type="Proteomes" id="UP001265746"/>
    </source>
</evidence>
<organism evidence="2 3">
    <name type="scientific">Phomopsis amygdali</name>
    <name type="common">Fusicoccum amygdali</name>
    <dbReference type="NCBI Taxonomy" id="1214568"/>
    <lineage>
        <taxon>Eukaryota</taxon>
        <taxon>Fungi</taxon>
        <taxon>Dikarya</taxon>
        <taxon>Ascomycota</taxon>
        <taxon>Pezizomycotina</taxon>
        <taxon>Sordariomycetes</taxon>
        <taxon>Sordariomycetidae</taxon>
        <taxon>Diaporthales</taxon>
        <taxon>Diaporthaceae</taxon>
        <taxon>Diaporthe</taxon>
    </lineage>
</organism>
<reference evidence="2" key="1">
    <citation type="submission" date="2023-06" db="EMBL/GenBank/DDBJ databases">
        <authorList>
            <person name="Noh H."/>
        </authorList>
    </citation>
    <scope>NUCLEOTIDE SEQUENCE</scope>
    <source>
        <strain evidence="2">DUCC20226</strain>
    </source>
</reference>
<accession>A0AAD9S3Q4</accession>
<feature type="region of interest" description="Disordered" evidence="1">
    <location>
        <begin position="1"/>
        <end position="47"/>
    </location>
</feature>
<dbReference type="Proteomes" id="UP001265746">
    <property type="component" value="Unassembled WGS sequence"/>
</dbReference>
<sequence length="116" mass="13176">MCRPKYREGNSTNQPDRICLYSANPRKRSAERPKSAQKRLQGNGSLTDMPRRYWHGLINRSKTEFPCTNLTCGCRLLPTRILPSIQDRTTSHDLLTGGFIMGDKVYFGVGGDLVTW</sequence>